<comment type="caution">
    <text evidence="2">The sequence shown here is derived from an EMBL/GenBank/DDBJ whole genome shotgun (WGS) entry which is preliminary data.</text>
</comment>
<feature type="compositionally biased region" description="Acidic residues" evidence="1">
    <location>
        <begin position="673"/>
        <end position="684"/>
    </location>
</feature>
<feature type="region of interest" description="Disordered" evidence="1">
    <location>
        <begin position="817"/>
        <end position="1056"/>
    </location>
</feature>
<feature type="compositionally biased region" description="Basic and acidic residues" evidence="1">
    <location>
        <begin position="699"/>
        <end position="719"/>
    </location>
</feature>
<dbReference type="CDD" id="cd22966">
    <property type="entry name" value="DD_DYDC-like"/>
    <property type="match status" value="1"/>
</dbReference>
<feature type="compositionally biased region" description="Polar residues" evidence="1">
    <location>
        <begin position="1039"/>
        <end position="1049"/>
    </location>
</feature>
<dbReference type="AlphaFoldDB" id="A0AAV4JMT7"/>
<feature type="compositionally biased region" description="Acidic residues" evidence="1">
    <location>
        <begin position="531"/>
        <end position="542"/>
    </location>
</feature>
<feature type="compositionally biased region" description="Basic residues" evidence="1">
    <location>
        <begin position="269"/>
        <end position="287"/>
    </location>
</feature>
<feature type="compositionally biased region" description="Low complexity" evidence="1">
    <location>
        <begin position="331"/>
        <end position="340"/>
    </location>
</feature>
<feature type="compositionally biased region" description="Basic and acidic residues" evidence="1">
    <location>
        <begin position="498"/>
        <end position="518"/>
    </location>
</feature>
<accession>A0AAV4JMT7</accession>
<proteinExistence type="predicted"/>
<feature type="region of interest" description="Disordered" evidence="1">
    <location>
        <begin position="236"/>
        <end position="356"/>
    </location>
</feature>
<feature type="compositionally biased region" description="Polar residues" evidence="1">
    <location>
        <begin position="1021"/>
        <end position="1030"/>
    </location>
</feature>
<evidence type="ECO:0000313" key="3">
    <source>
        <dbReference type="Proteomes" id="UP000762676"/>
    </source>
</evidence>
<dbReference type="Proteomes" id="UP000762676">
    <property type="component" value="Unassembled WGS sequence"/>
</dbReference>
<feature type="compositionally biased region" description="Low complexity" evidence="1">
    <location>
        <begin position="236"/>
        <end position="246"/>
    </location>
</feature>
<feature type="compositionally biased region" description="Acidic residues" evidence="1">
    <location>
        <begin position="642"/>
        <end position="653"/>
    </location>
</feature>
<feature type="compositionally biased region" description="Basic and acidic residues" evidence="1">
    <location>
        <begin position="817"/>
        <end position="903"/>
    </location>
</feature>
<dbReference type="EMBL" id="BMAT01003327">
    <property type="protein sequence ID" value="GFS23626.1"/>
    <property type="molecule type" value="Genomic_DNA"/>
</dbReference>
<name>A0AAV4JMT7_9GAST</name>
<feature type="compositionally biased region" description="Basic and acidic residues" evidence="1">
    <location>
        <begin position="401"/>
        <end position="437"/>
    </location>
</feature>
<dbReference type="InterPro" id="IPR049630">
    <property type="entry name" value="DYDC-like_DD"/>
</dbReference>
<sequence>MSTEGFYTNQLIKDLGLVLAACLQDVVQVLPKDPIDYMAQWLYKYVKNNLYYQDEDKFAEAAREKIMLERHNRSKARERRKQLNTKILVLGVFQRKLLQDNAEGSSLTVDYNRELLLHSSMHSSRLPDSRKTRKTNSLWASQTKLIPPKSGRTRKKWKSAMDKLDIVNVENENLKRLSRPTFSSIRRTASHGSLRSYKSSKSEKAVVAAAVEKQEQAVPEADFDNYGRYDFLEDSSSLDLSDSSDSYGDRDLTTESESQPEEKPIISTSHKKKKIRLSGRAEIRKHKQESFSETEGSLTKKKKTGSKDISSASKKETKSLTSSGYTKAQHSGGSDVSSSDRSSKEGLLSEDTTRNVERIAAATLEKRTRSLTDEDLDEALLAFFKKQVHNAESSQDITDSGDERRPSSSSPSDKESEERSDKEANERADKESDERAKYGGSKDQSKLKEGIKAKNALDFQKARMNELAGRRKSGGATEKKKSDVLPRKLVTNGARDNLTGKDYTRGDARKKGDADLGMRKRQSSTKTEASESSENDDEDDSDKDQSNEKVHRRSSKEGEDKKRSDRENKTIDDKESGAQYYQFGNETRPKGAIKKTSTRRKEKDDRHDTDFPKTRDQFDQSRQKIQEDTDILEDKENPMGENESDDEVEDERDEDRGYRKVYRKRRSEKTPATEDDSSDDEDEMKQEKVEKRIRSKSTAGDRETRRKERDRVHGSDYPRKSAGQNYQQREKRRKDTMEDKEKQMIYTKIDDKVRGERDDDSDLPRQSKDRYDEQGVEKREEERDVFNQVDSLDRGNIEHGEENYVRHDKKITGILRGNERRLSRETTEMADSRLERGLTQEATEKSSSRLERRLTEEAIKKTGGRLERRLSQEAAEKSSSRLERRLTEEAINKTGGRLERRLSQEAAGKSSSRLERRLTEEATKKTGGRLERRLSQEAAEKSSSRLERRLTQEATEKTGRRLERRLTEEATEKTGSPLDRRLTQETTEKTDSRVGIRLPQGSTEKTDSRLGRRSTQKTTERQSQPETKTGQLGKKSIRQQKLSSQSSGKTFRKGSEPLLSPRLARWRFLRDSAMIVCDHPLLGRLRPRQPSQEIDGDILDIEDPACEVLYDSDMYTVSDPEADDEEYADKIMIWTGETFIASSKEFGISENSAEDSTA</sequence>
<gene>
    <name evidence="2" type="ORF">ElyMa_001644300</name>
</gene>
<feature type="region of interest" description="Disordered" evidence="1">
    <location>
        <begin position="385"/>
        <end position="804"/>
    </location>
</feature>
<reference evidence="2 3" key="1">
    <citation type="journal article" date="2021" name="Elife">
        <title>Chloroplast acquisition without the gene transfer in kleptoplastic sea slugs, Plakobranchus ocellatus.</title>
        <authorList>
            <person name="Maeda T."/>
            <person name="Takahashi S."/>
            <person name="Yoshida T."/>
            <person name="Shimamura S."/>
            <person name="Takaki Y."/>
            <person name="Nagai Y."/>
            <person name="Toyoda A."/>
            <person name="Suzuki Y."/>
            <person name="Arimoto A."/>
            <person name="Ishii H."/>
            <person name="Satoh N."/>
            <person name="Nishiyama T."/>
            <person name="Hasebe M."/>
            <person name="Maruyama T."/>
            <person name="Minagawa J."/>
            <person name="Obokata J."/>
            <person name="Shigenobu S."/>
        </authorList>
    </citation>
    <scope>NUCLEOTIDE SEQUENCE [LARGE SCALE GENOMIC DNA]</scope>
</reference>
<feature type="compositionally biased region" description="Basic and acidic residues" evidence="1">
    <location>
        <begin position="443"/>
        <end position="452"/>
    </location>
</feature>
<feature type="compositionally biased region" description="Basic and acidic residues" evidence="1">
    <location>
        <begin position="543"/>
        <end position="576"/>
    </location>
</feature>
<feature type="compositionally biased region" description="Polar residues" evidence="1">
    <location>
        <begin position="319"/>
        <end position="329"/>
    </location>
</feature>
<feature type="compositionally biased region" description="Basic and acidic residues" evidence="1">
    <location>
        <begin position="599"/>
        <end position="638"/>
    </location>
</feature>
<feature type="compositionally biased region" description="Basic and acidic residues" evidence="1">
    <location>
        <begin position="477"/>
        <end position="486"/>
    </location>
</feature>
<feature type="compositionally biased region" description="Basic and acidic residues" evidence="1">
    <location>
        <begin position="912"/>
        <end position="994"/>
    </location>
</feature>
<evidence type="ECO:0000313" key="2">
    <source>
        <dbReference type="EMBL" id="GFS23626.1"/>
    </source>
</evidence>
<organism evidence="2 3">
    <name type="scientific">Elysia marginata</name>
    <dbReference type="NCBI Taxonomy" id="1093978"/>
    <lineage>
        <taxon>Eukaryota</taxon>
        <taxon>Metazoa</taxon>
        <taxon>Spiralia</taxon>
        <taxon>Lophotrochozoa</taxon>
        <taxon>Mollusca</taxon>
        <taxon>Gastropoda</taxon>
        <taxon>Heterobranchia</taxon>
        <taxon>Euthyneura</taxon>
        <taxon>Panpulmonata</taxon>
        <taxon>Sacoglossa</taxon>
        <taxon>Placobranchoidea</taxon>
        <taxon>Plakobranchidae</taxon>
        <taxon>Elysia</taxon>
    </lineage>
</organism>
<protein>
    <submittedName>
        <fullName evidence="2">Uncharacterized protein</fullName>
    </submittedName>
</protein>
<keyword evidence="3" id="KW-1185">Reference proteome</keyword>
<evidence type="ECO:0000256" key="1">
    <source>
        <dbReference type="SAM" id="MobiDB-lite"/>
    </source>
</evidence>
<feature type="compositionally biased region" description="Basic and acidic residues" evidence="1">
    <location>
        <begin position="733"/>
        <end position="804"/>
    </location>
</feature>